<dbReference type="AlphaFoldDB" id="A0A4Y2IZB0"/>
<dbReference type="Proteomes" id="UP000499080">
    <property type="component" value="Unassembled WGS sequence"/>
</dbReference>
<comment type="caution">
    <text evidence="1">The sequence shown here is derived from an EMBL/GenBank/DDBJ whole genome shotgun (WGS) entry which is preliminary data.</text>
</comment>
<protein>
    <submittedName>
        <fullName evidence="1">Uncharacterized protein</fullName>
    </submittedName>
</protein>
<reference evidence="1 2" key="1">
    <citation type="journal article" date="2019" name="Sci. Rep.">
        <title>Orb-weaving spider Araneus ventricosus genome elucidates the spidroin gene catalogue.</title>
        <authorList>
            <person name="Kono N."/>
            <person name="Nakamura H."/>
            <person name="Ohtoshi R."/>
            <person name="Moran D.A.P."/>
            <person name="Shinohara A."/>
            <person name="Yoshida Y."/>
            <person name="Fujiwara M."/>
            <person name="Mori M."/>
            <person name="Tomita M."/>
            <person name="Arakawa K."/>
        </authorList>
    </citation>
    <scope>NUCLEOTIDE SEQUENCE [LARGE SCALE GENOMIC DNA]</scope>
</reference>
<dbReference type="EMBL" id="BGPR01003061">
    <property type="protein sequence ID" value="GBM83187.1"/>
    <property type="molecule type" value="Genomic_DNA"/>
</dbReference>
<keyword evidence="2" id="KW-1185">Reference proteome</keyword>
<organism evidence="1 2">
    <name type="scientific">Araneus ventricosus</name>
    <name type="common">Orbweaver spider</name>
    <name type="synonym">Epeira ventricosa</name>
    <dbReference type="NCBI Taxonomy" id="182803"/>
    <lineage>
        <taxon>Eukaryota</taxon>
        <taxon>Metazoa</taxon>
        <taxon>Ecdysozoa</taxon>
        <taxon>Arthropoda</taxon>
        <taxon>Chelicerata</taxon>
        <taxon>Arachnida</taxon>
        <taxon>Araneae</taxon>
        <taxon>Araneomorphae</taxon>
        <taxon>Entelegynae</taxon>
        <taxon>Araneoidea</taxon>
        <taxon>Araneidae</taxon>
        <taxon>Araneus</taxon>
    </lineage>
</organism>
<sequence>MEEMGITENGLTKIAVKCIELLQCLLKIQHQILGTFPDVQEIKMPAIKFRTAKSNPPHLLYKDLAYHRFSTLDEYAKFIACLELKEAKAMFMAKSFWKSVSASNLHFVLCLCFGFFKKKVIH</sequence>
<gene>
    <name evidence="1" type="ORF">AVEN_43682_1</name>
</gene>
<proteinExistence type="predicted"/>
<name>A0A4Y2IZB0_ARAVE</name>
<evidence type="ECO:0000313" key="2">
    <source>
        <dbReference type="Proteomes" id="UP000499080"/>
    </source>
</evidence>
<accession>A0A4Y2IZB0</accession>
<evidence type="ECO:0000313" key="1">
    <source>
        <dbReference type="EMBL" id="GBM83187.1"/>
    </source>
</evidence>